<proteinExistence type="predicted"/>
<protein>
    <submittedName>
        <fullName evidence="1">Uncharacterized protein</fullName>
    </submittedName>
</protein>
<evidence type="ECO:0000313" key="1">
    <source>
        <dbReference type="EMBL" id="KNE02734.1"/>
    </source>
</evidence>
<dbReference type="VEuPathDB" id="FungiDB:QG37_00106"/>
<organism evidence="1 2">
    <name type="scientific">Candidozyma auris</name>
    <name type="common">Yeast</name>
    <name type="synonym">Candida auris</name>
    <dbReference type="NCBI Taxonomy" id="498019"/>
    <lineage>
        <taxon>Eukaryota</taxon>
        <taxon>Fungi</taxon>
        <taxon>Dikarya</taxon>
        <taxon>Ascomycota</taxon>
        <taxon>Saccharomycotina</taxon>
        <taxon>Pichiomycetes</taxon>
        <taxon>Metschnikowiaceae</taxon>
        <taxon>Candidozyma</taxon>
    </lineage>
</organism>
<name>A0A0L0P8S4_CANAR</name>
<dbReference type="EMBL" id="LGST01000002">
    <property type="protein sequence ID" value="KNE02734.1"/>
    <property type="molecule type" value="Genomic_DNA"/>
</dbReference>
<sequence>MAHWGYLMKMITDYVFWCGVTWVKLKEVNLKTVTYFEENM</sequence>
<dbReference type="AlphaFoldDB" id="A0A0L0P8S4"/>
<gene>
    <name evidence="1" type="ORF">QG37_00106</name>
</gene>
<evidence type="ECO:0000313" key="2">
    <source>
        <dbReference type="Proteomes" id="UP000037122"/>
    </source>
</evidence>
<accession>A0A0L0P8S4</accession>
<reference evidence="2" key="1">
    <citation type="journal article" date="2015" name="BMC Genomics">
        <title>Draft genome of a commonly misdiagnosed multidrug resistant pathogen Candida auris.</title>
        <authorList>
            <person name="Chatterjee S."/>
            <person name="Alampalli S.V."/>
            <person name="Nageshan R.K."/>
            <person name="Chettiar S.T."/>
            <person name="Joshi S."/>
            <person name="Tatu U.S."/>
        </authorList>
    </citation>
    <scope>NUCLEOTIDE SEQUENCE [LARGE SCALE GENOMIC DNA]</scope>
    <source>
        <strain evidence="2">6684</strain>
    </source>
</reference>
<comment type="caution">
    <text evidence="1">The sequence shown here is derived from an EMBL/GenBank/DDBJ whole genome shotgun (WGS) entry which is preliminary data.</text>
</comment>
<dbReference type="Proteomes" id="UP000037122">
    <property type="component" value="Unassembled WGS sequence"/>
</dbReference>